<dbReference type="KEGG" id="pte:PTT_06472"/>
<keyword evidence="1" id="KW-0732">Signal</keyword>
<dbReference type="EMBL" id="GL532751">
    <property type="protein sequence ID" value="EFQ95507.1"/>
    <property type="molecule type" value="Genomic_DNA"/>
</dbReference>
<evidence type="ECO:0000256" key="1">
    <source>
        <dbReference type="SAM" id="SignalP"/>
    </source>
</evidence>
<name>E3RFI4_PYRTT</name>
<evidence type="ECO:0000313" key="3">
    <source>
        <dbReference type="Proteomes" id="UP000001067"/>
    </source>
</evidence>
<reference evidence="2 3" key="1">
    <citation type="journal article" date="2010" name="Genome Biol.">
        <title>A first genome assembly of the barley fungal pathogen Pyrenophora teres f. teres.</title>
        <authorList>
            <person name="Ellwood S.R."/>
            <person name="Liu Z."/>
            <person name="Syme R.A."/>
            <person name="Lai Z."/>
            <person name="Hane J.K."/>
            <person name="Keiper F."/>
            <person name="Moffat C.S."/>
            <person name="Oliver R.P."/>
            <person name="Friesen T.L."/>
        </authorList>
    </citation>
    <scope>NUCLEOTIDE SEQUENCE [LARGE SCALE GENOMIC DNA]</scope>
    <source>
        <strain evidence="2 3">0-1</strain>
    </source>
</reference>
<organism evidence="3">
    <name type="scientific">Pyrenophora teres f. teres (strain 0-1)</name>
    <name type="common">Barley net blotch fungus</name>
    <name type="synonym">Drechslera teres f. teres</name>
    <dbReference type="NCBI Taxonomy" id="861557"/>
    <lineage>
        <taxon>Eukaryota</taxon>
        <taxon>Fungi</taxon>
        <taxon>Dikarya</taxon>
        <taxon>Ascomycota</taxon>
        <taxon>Pezizomycotina</taxon>
        <taxon>Dothideomycetes</taxon>
        <taxon>Pleosporomycetidae</taxon>
        <taxon>Pleosporales</taxon>
        <taxon>Pleosporineae</taxon>
        <taxon>Pleosporaceae</taxon>
        <taxon>Pyrenophora</taxon>
    </lineage>
</organism>
<dbReference type="OrthoDB" id="3695696at2759"/>
<feature type="signal peptide" evidence="1">
    <location>
        <begin position="1"/>
        <end position="20"/>
    </location>
</feature>
<feature type="non-terminal residue" evidence="2">
    <location>
        <position position="182"/>
    </location>
</feature>
<dbReference type="Proteomes" id="UP000001067">
    <property type="component" value="Unassembled WGS sequence"/>
</dbReference>
<protein>
    <submittedName>
        <fullName evidence="2">Uncharacterized protein</fullName>
    </submittedName>
</protein>
<feature type="chain" id="PRO_5003179212" evidence="1">
    <location>
        <begin position="21"/>
        <end position="182"/>
    </location>
</feature>
<evidence type="ECO:0000313" key="2">
    <source>
        <dbReference type="EMBL" id="EFQ95507.1"/>
    </source>
</evidence>
<keyword evidence="3" id="KW-1185">Reference proteome</keyword>
<gene>
    <name evidence="2" type="ORF">PTT_06472</name>
</gene>
<accession>E3RFI4</accession>
<sequence length="182" mass="17809">MHASTIAAILAFTAGMSVNAAPVVGPQVISNTQPTGLHTILDNVEVDHKVSELAKDGFTAQLLTTRDPEARVPIGKIGSGVAGGIGAISGGLTIHQILGGQKAPAPAKREAEAEARVPIGKIGSGVAGGIGAISGGLGIHQFITGQKAPAPAKREAEAEARVPIGKIGSGVAGGIGAISGGL</sequence>
<dbReference type="AlphaFoldDB" id="E3RFI4"/>
<proteinExistence type="predicted"/>
<dbReference type="HOGENOM" id="CLU_1485484_0_0_1"/>